<dbReference type="CDD" id="cd07185">
    <property type="entry name" value="OmpA_C-like"/>
    <property type="match status" value="1"/>
</dbReference>
<evidence type="ECO:0000256" key="5">
    <source>
        <dbReference type="SAM" id="Coils"/>
    </source>
</evidence>
<dbReference type="PROSITE" id="PS51123">
    <property type="entry name" value="OMPA_2"/>
    <property type="match status" value="1"/>
</dbReference>
<dbReference type="Pfam" id="PF14346">
    <property type="entry name" value="DUF4398"/>
    <property type="match status" value="1"/>
</dbReference>
<proteinExistence type="predicted"/>
<dbReference type="InterPro" id="IPR006690">
    <property type="entry name" value="OMPA-like_CS"/>
</dbReference>
<dbReference type="EMBL" id="AP024355">
    <property type="protein sequence ID" value="BCR04010.1"/>
    <property type="molecule type" value="Genomic_DNA"/>
</dbReference>
<dbReference type="InterPro" id="IPR025511">
    <property type="entry name" value="DUF4398"/>
</dbReference>
<dbReference type="PRINTS" id="PR01023">
    <property type="entry name" value="NAFLGMOTY"/>
</dbReference>
<gene>
    <name evidence="7" type="primary">lptF_1</name>
    <name evidence="7" type="ORF">DESUT3_10790</name>
</gene>
<dbReference type="Gene3D" id="3.30.1330.60">
    <property type="entry name" value="OmpA-like domain"/>
    <property type="match status" value="1"/>
</dbReference>
<evidence type="ECO:0000313" key="7">
    <source>
        <dbReference type="EMBL" id="BCR04010.1"/>
    </source>
</evidence>
<dbReference type="InterPro" id="IPR050330">
    <property type="entry name" value="Bact_OuterMem_StrucFunc"/>
</dbReference>
<sequence length="294" mass="32782">MKQSIMLKWWYWALAGVLILQLGCAKKVENQALEQARAAYSSTQSDPEVHQYAPVALTEAKEALIRAEAAWVAGGEDEVIDHYAYLARQRTALAQEVSDLHKAEAVVEKAASTRTQVLLSAREAEAQSAIQRAEEARRQAEERARAMEEAQARARQLEAELSELQAKPTQRGMVLTLGDILFDVNKAVLNPGGLRTVEKLADFLKEYPERRVMVEGFTDSTGSEDYNLQLSQRRAEAVKYALLDEGISLERIQARGFGESYPIANNESVAGRQQNRRVEVIISDEAGQIPERVQ</sequence>
<evidence type="ECO:0000256" key="2">
    <source>
        <dbReference type="ARBA" id="ARBA00023136"/>
    </source>
</evidence>
<comment type="subcellular location">
    <subcellularLocation>
        <location evidence="1">Cell outer membrane</location>
    </subcellularLocation>
</comment>
<keyword evidence="3" id="KW-0998">Cell outer membrane</keyword>
<evidence type="ECO:0000313" key="8">
    <source>
        <dbReference type="Proteomes" id="UP001319827"/>
    </source>
</evidence>
<dbReference type="PRINTS" id="PR01021">
    <property type="entry name" value="OMPADOMAIN"/>
</dbReference>
<evidence type="ECO:0000259" key="6">
    <source>
        <dbReference type="PROSITE" id="PS51123"/>
    </source>
</evidence>
<accession>A0ABN6DV54</accession>
<evidence type="ECO:0000256" key="1">
    <source>
        <dbReference type="ARBA" id="ARBA00004442"/>
    </source>
</evidence>
<keyword evidence="8" id="KW-1185">Reference proteome</keyword>
<feature type="coiled-coil region" evidence="5">
    <location>
        <begin position="119"/>
        <end position="167"/>
    </location>
</feature>
<reference evidence="7 8" key="2">
    <citation type="journal article" date="2021" name="Int. J. Syst. Evol. Microbiol.">
        <title>Isolation and Polyphasic Characterization of Desulfuromonas versatilis sp. Nov., an Electrogenic Bacteria Capable of Versatile Metabolism Isolated from a Graphene Oxide-Reducing Enrichment Culture.</title>
        <authorList>
            <person name="Xie L."/>
            <person name="Yoshida N."/>
            <person name="Ishii S."/>
            <person name="Meng L."/>
        </authorList>
    </citation>
    <scope>NUCLEOTIDE SEQUENCE [LARGE SCALE GENOMIC DNA]</scope>
    <source>
        <strain evidence="7 8">NIT-T3</strain>
    </source>
</reference>
<dbReference type="PANTHER" id="PTHR30329:SF21">
    <property type="entry name" value="LIPOPROTEIN YIAD-RELATED"/>
    <property type="match status" value="1"/>
</dbReference>
<dbReference type="InterPro" id="IPR006665">
    <property type="entry name" value="OmpA-like"/>
</dbReference>
<feature type="domain" description="OmpA-like" evidence="6">
    <location>
        <begin position="169"/>
        <end position="286"/>
    </location>
</feature>
<name>A0ABN6DV54_9BACT</name>
<reference evidence="7 8" key="1">
    <citation type="journal article" date="2016" name="C (Basel)">
        <title>Selective Growth of and Electricity Production by Marine Exoelectrogenic Bacteria in Self-Aggregated Hydrogel of Microbially Reduced Graphene Oxide.</title>
        <authorList>
            <person name="Yoshida N."/>
            <person name="Goto Y."/>
            <person name="Miyata Y."/>
        </authorList>
    </citation>
    <scope>NUCLEOTIDE SEQUENCE [LARGE SCALE GENOMIC DNA]</scope>
    <source>
        <strain evidence="7 8">NIT-T3</strain>
    </source>
</reference>
<keyword evidence="5" id="KW-0175">Coiled coil</keyword>
<dbReference type="Proteomes" id="UP001319827">
    <property type="component" value="Chromosome"/>
</dbReference>
<dbReference type="SUPFAM" id="SSF103088">
    <property type="entry name" value="OmpA-like"/>
    <property type="match status" value="1"/>
</dbReference>
<dbReference type="RefSeq" id="WP_221251438.1">
    <property type="nucleotide sequence ID" value="NZ_AP024355.1"/>
</dbReference>
<evidence type="ECO:0000256" key="4">
    <source>
        <dbReference type="PROSITE-ProRule" id="PRU00473"/>
    </source>
</evidence>
<dbReference type="Pfam" id="PF00691">
    <property type="entry name" value="OmpA"/>
    <property type="match status" value="1"/>
</dbReference>
<keyword evidence="2 4" id="KW-0472">Membrane</keyword>
<dbReference type="PANTHER" id="PTHR30329">
    <property type="entry name" value="STATOR ELEMENT OF FLAGELLAR MOTOR COMPLEX"/>
    <property type="match status" value="1"/>
</dbReference>
<dbReference type="PROSITE" id="PS01068">
    <property type="entry name" value="OMPA_1"/>
    <property type="match status" value="1"/>
</dbReference>
<dbReference type="InterPro" id="IPR006664">
    <property type="entry name" value="OMP_bac"/>
</dbReference>
<organism evidence="7 8">
    <name type="scientific">Desulfuromonas versatilis</name>
    <dbReference type="NCBI Taxonomy" id="2802975"/>
    <lineage>
        <taxon>Bacteria</taxon>
        <taxon>Pseudomonadati</taxon>
        <taxon>Thermodesulfobacteriota</taxon>
        <taxon>Desulfuromonadia</taxon>
        <taxon>Desulfuromonadales</taxon>
        <taxon>Desulfuromonadaceae</taxon>
        <taxon>Desulfuromonas</taxon>
    </lineage>
</organism>
<evidence type="ECO:0000256" key="3">
    <source>
        <dbReference type="ARBA" id="ARBA00023237"/>
    </source>
</evidence>
<dbReference type="InterPro" id="IPR036737">
    <property type="entry name" value="OmpA-like_sf"/>
</dbReference>
<protein>
    <submittedName>
        <fullName evidence="7">Porin</fullName>
    </submittedName>
</protein>